<feature type="transmembrane region" description="Helical" evidence="1">
    <location>
        <begin position="71"/>
        <end position="91"/>
    </location>
</feature>
<proteinExistence type="predicted"/>
<name>A0A814J2Z6_9BILA</name>
<evidence type="ECO:0000313" key="3">
    <source>
        <dbReference type="Proteomes" id="UP000663879"/>
    </source>
</evidence>
<feature type="transmembrane region" description="Helical" evidence="1">
    <location>
        <begin position="133"/>
        <end position="158"/>
    </location>
</feature>
<dbReference type="Proteomes" id="UP000663879">
    <property type="component" value="Unassembled WGS sequence"/>
</dbReference>
<keyword evidence="1" id="KW-0812">Transmembrane</keyword>
<comment type="caution">
    <text evidence="2">The sequence shown here is derived from an EMBL/GenBank/DDBJ whole genome shotgun (WGS) entry which is preliminary data.</text>
</comment>
<feature type="transmembrane region" description="Helical" evidence="1">
    <location>
        <begin position="103"/>
        <end position="126"/>
    </location>
</feature>
<keyword evidence="1" id="KW-1133">Transmembrane helix</keyword>
<dbReference type="EMBL" id="CAJNOC010004735">
    <property type="protein sequence ID" value="CAF1031963.1"/>
    <property type="molecule type" value="Genomic_DNA"/>
</dbReference>
<reference evidence="2" key="1">
    <citation type="submission" date="2021-02" db="EMBL/GenBank/DDBJ databases">
        <authorList>
            <person name="Nowell W R."/>
        </authorList>
    </citation>
    <scope>NUCLEOTIDE SEQUENCE</scope>
    <source>
        <strain evidence="2">Ploen Becks lab</strain>
    </source>
</reference>
<evidence type="ECO:0000313" key="2">
    <source>
        <dbReference type="EMBL" id="CAF1031963.1"/>
    </source>
</evidence>
<evidence type="ECO:0000256" key="1">
    <source>
        <dbReference type="SAM" id="Phobius"/>
    </source>
</evidence>
<accession>A0A814J2Z6</accession>
<keyword evidence="3" id="KW-1185">Reference proteome</keyword>
<protein>
    <submittedName>
        <fullName evidence="2">Uncharacterized protein</fullName>
    </submittedName>
</protein>
<organism evidence="2 3">
    <name type="scientific">Brachionus calyciflorus</name>
    <dbReference type="NCBI Taxonomy" id="104777"/>
    <lineage>
        <taxon>Eukaryota</taxon>
        <taxon>Metazoa</taxon>
        <taxon>Spiralia</taxon>
        <taxon>Gnathifera</taxon>
        <taxon>Rotifera</taxon>
        <taxon>Eurotatoria</taxon>
        <taxon>Monogononta</taxon>
        <taxon>Pseudotrocha</taxon>
        <taxon>Ploima</taxon>
        <taxon>Brachionidae</taxon>
        <taxon>Brachionus</taxon>
    </lineage>
</organism>
<feature type="transmembrane region" description="Helical" evidence="1">
    <location>
        <begin position="30"/>
        <end position="50"/>
    </location>
</feature>
<sequence>MINLIVDWYFYVKVELIEPGLVYGPPESKIRWSIFVFCCISVMSFIIETIQNADDIIKIKKLPFLTQSLSNFLVIVFEDIPLLVLNLIVTLCRDGEPTIISVVKASVGIAVVIIRLVLMILVYWLLDTKKSRFNLIIDFLSILGIFLIAGLSISIHLLNNFPTNSNGVIQTADPINFDRMTYATDKYLKNVGIFSHWPIDANENTDNYIWLADITDVINVSHMDFQIETDYTSNKTNYTLCIRKNLKSMCYQINGESHTFINENDVNNKSDLFTKYEMAILKEPAQSNKYKIGFIDYNLNKLETNLNGTKSCSKSTAVSLIYAKFTALSEEKNISLFKTIGNESDLNFYSRKIDLTTVDKFWFNGILQCHMTGDLGPKLSRDIRLSC</sequence>
<gene>
    <name evidence="2" type="ORF">OXX778_LOCUS17913</name>
</gene>
<dbReference type="OrthoDB" id="6268706at2759"/>
<dbReference type="AlphaFoldDB" id="A0A814J2Z6"/>
<keyword evidence="1" id="KW-0472">Membrane</keyword>